<gene>
    <name evidence="2" type="ORF">SAMN05421636_11810</name>
</gene>
<dbReference type="InterPro" id="IPR006869">
    <property type="entry name" value="DUF547"/>
</dbReference>
<feature type="domain" description="DUF547" evidence="1">
    <location>
        <begin position="102"/>
        <end position="207"/>
    </location>
</feature>
<dbReference type="Pfam" id="PF04784">
    <property type="entry name" value="DUF547"/>
    <property type="match status" value="1"/>
</dbReference>
<keyword evidence="3" id="KW-1185">Reference proteome</keyword>
<dbReference type="AlphaFoldDB" id="A0A1G7J4S7"/>
<accession>A0A1G7J4S7</accession>
<name>A0A1G7J4S7_9FLAO</name>
<proteinExistence type="predicted"/>
<dbReference type="RefSeq" id="WP_091874264.1">
    <property type="nucleotide sequence ID" value="NZ_FNAO01000018.1"/>
</dbReference>
<dbReference type="OrthoDB" id="526867at2"/>
<evidence type="ECO:0000313" key="2">
    <source>
        <dbReference type="EMBL" id="SDF19893.1"/>
    </source>
</evidence>
<dbReference type="EMBL" id="FNAO01000018">
    <property type="protein sequence ID" value="SDF19893.1"/>
    <property type="molecule type" value="Genomic_DNA"/>
</dbReference>
<dbReference type="Proteomes" id="UP000199109">
    <property type="component" value="Unassembled WGS sequence"/>
</dbReference>
<protein>
    <recommendedName>
        <fullName evidence="1">DUF547 domain-containing protein</fullName>
    </recommendedName>
</protein>
<reference evidence="2 3" key="1">
    <citation type="submission" date="2016-10" db="EMBL/GenBank/DDBJ databases">
        <authorList>
            <person name="de Groot N.N."/>
        </authorList>
    </citation>
    <scope>NUCLEOTIDE SEQUENCE [LARGE SCALE GENOMIC DNA]</scope>
    <source>
        <strain evidence="2 3">DSM 23421</strain>
    </source>
</reference>
<dbReference type="PANTHER" id="PTHR46361">
    <property type="entry name" value="ELECTRON CARRIER/ PROTEIN DISULFIDE OXIDOREDUCTASE"/>
    <property type="match status" value="1"/>
</dbReference>
<organism evidence="2 3">
    <name type="scientific">Pricia antarctica</name>
    <dbReference type="NCBI Taxonomy" id="641691"/>
    <lineage>
        <taxon>Bacteria</taxon>
        <taxon>Pseudomonadati</taxon>
        <taxon>Bacteroidota</taxon>
        <taxon>Flavobacteriia</taxon>
        <taxon>Flavobacteriales</taxon>
        <taxon>Flavobacteriaceae</taxon>
        <taxon>Pricia</taxon>
    </lineage>
</organism>
<sequence length="268" mass="30406">MKKIALSTGIILFISTIIYTNDRYGLLSMAGLNGKGLAAKEVRGDLKLSPNSSGIKIDHSEWSTLLHNYVEDNGLVDYKGFFKEKGKLENYLNALSNQVPTDKWPVQEQLAYYINLYNAHTVHLILENYPVKSIKDINGAWTKDFVQIGEKELSLGALEHSILRKMNEPRIHFAINCASGSCPKLLNEAFIGDKLDDQLNTVTRAFINSENNSISNDNLELSKIFKWYKGDFMDGDLITYINQYADVKIAPKAQIHYKEYDWSLNGSW</sequence>
<evidence type="ECO:0000313" key="3">
    <source>
        <dbReference type="Proteomes" id="UP000199109"/>
    </source>
</evidence>
<dbReference type="STRING" id="641691.SAMN05421636_11810"/>
<evidence type="ECO:0000259" key="1">
    <source>
        <dbReference type="Pfam" id="PF04784"/>
    </source>
</evidence>
<dbReference type="PANTHER" id="PTHR46361:SF3">
    <property type="entry name" value="ELECTRON CARRIER_ PROTEIN DISULFIDE OXIDOREDUCTASE"/>
    <property type="match status" value="1"/>
</dbReference>